<gene>
    <name evidence="1" type="ORF">DNFV4_03274</name>
</gene>
<dbReference type="AlphaFoldDB" id="A0AA86N1C9"/>
<evidence type="ECO:0000313" key="1">
    <source>
        <dbReference type="EMBL" id="CAI4032844.1"/>
    </source>
</evidence>
<name>A0AA86N1C9_9BACT</name>
<dbReference type="EMBL" id="OX365700">
    <property type="protein sequence ID" value="CAI4032844.1"/>
    <property type="molecule type" value="Genomic_DNA"/>
</dbReference>
<reference evidence="1" key="1">
    <citation type="submission" date="2022-10" db="EMBL/GenBank/DDBJ databases">
        <authorList>
            <person name="Koch H."/>
        </authorList>
    </citation>
    <scope>NUCLEOTIDE SEQUENCE</scope>
    <source>
        <strain evidence="1">DNF</strain>
    </source>
</reference>
<dbReference type="RefSeq" id="WP_289269552.1">
    <property type="nucleotide sequence ID" value="NZ_OX365700.1"/>
</dbReference>
<accession>A0AA86N1C9</accession>
<dbReference type="Proteomes" id="UP001179121">
    <property type="component" value="Chromosome"/>
</dbReference>
<keyword evidence="2" id="KW-1185">Reference proteome</keyword>
<sequence>MADSNKGLYDHLYERFFRNRDKVKGYDFQQAPVGNLPPPVVTFPEKIRWWTLDRWKRRQRIRQERDRRLQEIVQLKRRSPSSPASSQ</sequence>
<evidence type="ECO:0000313" key="2">
    <source>
        <dbReference type="Proteomes" id="UP001179121"/>
    </source>
</evidence>
<dbReference type="KEGG" id="nti:DNFV4_03274"/>
<organism evidence="1 2">
    <name type="scientific">Nitrospira tepida</name>
    <dbReference type="NCBI Taxonomy" id="2973512"/>
    <lineage>
        <taxon>Bacteria</taxon>
        <taxon>Pseudomonadati</taxon>
        <taxon>Nitrospirota</taxon>
        <taxon>Nitrospiria</taxon>
        <taxon>Nitrospirales</taxon>
        <taxon>Nitrospiraceae</taxon>
        <taxon>Nitrospira</taxon>
    </lineage>
</organism>
<protein>
    <submittedName>
        <fullName evidence="1">Uncharacterized protein</fullName>
    </submittedName>
</protein>
<proteinExistence type="predicted"/>